<dbReference type="PROSITE" id="PS50097">
    <property type="entry name" value="BTB"/>
    <property type="match status" value="1"/>
</dbReference>
<evidence type="ECO:0000259" key="2">
    <source>
        <dbReference type="PROSITE" id="PS50097"/>
    </source>
</evidence>
<keyword evidence="4" id="KW-1185">Reference proteome</keyword>
<dbReference type="RefSeq" id="YP_010841389.1">
    <property type="nucleotide sequence ID" value="NC_079139.1"/>
</dbReference>
<dbReference type="CDD" id="cd18186">
    <property type="entry name" value="BTB_POZ_ZBTB_KLHL-like"/>
    <property type="match status" value="1"/>
</dbReference>
<dbReference type="Pfam" id="PF00651">
    <property type="entry name" value="BTB"/>
    <property type="match status" value="1"/>
</dbReference>
<dbReference type="SUPFAM" id="SSF69322">
    <property type="entry name" value="Tricorn protease domain 2"/>
    <property type="match status" value="1"/>
</dbReference>
<evidence type="ECO:0000313" key="3">
    <source>
        <dbReference type="EMBL" id="BCS82781.1"/>
    </source>
</evidence>
<evidence type="ECO:0000313" key="4">
    <source>
        <dbReference type="Proteomes" id="UP001321479"/>
    </source>
</evidence>
<dbReference type="Proteomes" id="UP001321479">
    <property type="component" value="Segment"/>
</dbReference>
<protein>
    <submittedName>
        <fullName evidence="3">BTB/POZ domain-containing protein</fullName>
    </submittedName>
</protein>
<proteinExistence type="inferred from homology"/>
<accession>A0ABM7NRJ8</accession>
<dbReference type="InterPro" id="IPR011333">
    <property type="entry name" value="SKP1/BTB/POZ_sf"/>
</dbReference>
<dbReference type="InterPro" id="IPR000210">
    <property type="entry name" value="BTB/POZ_dom"/>
</dbReference>
<dbReference type="GeneID" id="80557986"/>
<feature type="domain" description="BTB" evidence="2">
    <location>
        <begin position="19"/>
        <end position="89"/>
    </location>
</feature>
<dbReference type="Gene3D" id="3.30.710.10">
    <property type="entry name" value="Potassium Channel Kv1.1, Chain A"/>
    <property type="match status" value="1"/>
</dbReference>
<comment type="similarity">
    <text evidence="1">Belongs to the mimivirus BTB/WD family.</text>
</comment>
<sequence length="511" mass="60414">MSVFFGNKLSQCLESGDCSDITLILNDEQNTIEMHVHKLIIRMCSPYFEKMFLNFKESASEKILINVQNAPIARDIIESFYGKKIEFYQKNLSYYLDFWICENYFGLDFYIPINPLGRKFDFIEKIKNIDCDFENLLDKIEIIGYNEYTLRLIVNNIPEDYDLNKLPLDMLKQLYKYTNKYNFVKHKRFSKTFIRNLTLNKNCELCYYLNKQNYVSFVYSQQKNTIAYIEKYYIYIISLTSRKLVTKLYIKNMYGDLENFVGMDFIPETNNVAILEKKYILIVDINTKNIVSIFQHNGHSVNGIKCAPDGKIFIWFFKTLHIYDIKITSQIKSCWFEPLHIYDTKITSLIKNCCFDNKIRGVNFSPDGKYFVLFFRKNNKICVFDINNYERFGISFNKDLSIAMFSSDGKYIISNNRGHKIIIWNTNTCEIIKIIRFGSKIDFFNIFDDELLVVTGNEIIIHNMETDSEIETLRDDLCNDKIHQIILGDQYFLSKKLLNTIKTKSIINNIC</sequence>
<dbReference type="EMBL" id="AP024483">
    <property type="protein sequence ID" value="BCS82781.1"/>
    <property type="molecule type" value="Genomic_DNA"/>
</dbReference>
<dbReference type="SUPFAM" id="SSF54695">
    <property type="entry name" value="POZ domain"/>
    <property type="match status" value="1"/>
</dbReference>
<name>A0ABM7NRJ8_9VIRU</name>
<organism evidence="3 4">
    <name type="scientific">Cotonvirus japonicus</name>
    <dbReference type="NCBI Taxonomy" id="2811091"/>
    <lineage>
        <taxon>Viruses</taxon>
        <taxon>Varidnaviria</taxon>
        <taxon>Bamfordvirae</taxon>
        <taxon>Nucleocytoviricota</taxon>
        <taxon>Megaviricetes</taxon>
        <taxon>Imitervirales</taxon>
        <taxon>Mimiviridae</taxon>
        <taxon>Megamimivirinae</taxon>
        <taxon>Cotonvirus</taxon>
        <taxon>Cotonvirus japonicum</taxon>
    </lineage>
</organism>
<dbReference type="Gene3D" id="2.130.10.10">
    <property type="entry name" value="YVTN repeat-like/Quinoprotein amine dehydrogenase"/>
    <property type="match status" value="1"/>
</dbReference>
<reference evidence="3 4" key="1">
    <citation type="submission" date="2021-02" db="EMBL/GenBank/DDBJ databases">
        <title>Cotonvirus japonicus, which uses Golgi apparatus of host cells for its virion factory, phylogenetically links tailed tupanvirus and icosahedral mimivirus.</title>
        <authorList>
            <person name="Takahashi H."/>
            <person name="Fukaya S."/>
            <person name="Song C."/>
            <person name="Murata K."/>
            <person name="Takemura M."/>
        </authorList>
    </citation>
    <scope>NUCLEOTIDE SEQUENCE [LARGE SCALE GENOMIC DNA]</scope>
</reference>
<evidence type="ECO:0000256" key="1">
    <source>
        <dbReference type="ARBA" id="ARBA00006497"/>
    </source>
</evidence>
<dbReference type="InterPro" id="IPR015943">
    <property type="entry name" value="WD40/YVTN_repeat-like_dom_sf"/>
</dbReference>